<evidence type="ECO:0000313" key="3">
    <source>
        <dbReference type="Proteomes" id="UP001066276"/>
    </source>
</evidence>
<organism evidence="2 3">
    <name type="scientific">Pleurodeles waltl</name>
    <name type="common">Iberian ribbed newt</name>
    <dbReference type="NCBI Taxonomy" id="8319"/>
    <lineage>
        <taxon>Eukaryota</taxon>
        <taxon>Metazoa</taxon>
        <taxon>Chordata</taxon>
        <taxon>Craniata</taxon>
        <taxon>Vertebrata</taxon>
        <taxon>Euteleostomi</taxon>
        <taxon>Amphibia</taxon>
        <taxon>Batrachia</taxon>
        <taxon>Caudata</taxon>
        <taxon>Salamandroidea</taxon>
        <taxon>Salamandridae</taxon>
        <taxon>Pleurodelinae</taxon>
        <taxon>Pleurodeles</taxon>
    </lineage>
</organism>
<sequence>MPEHVLSPWFAIECEHRALGPWPPPDGPRRPLIARFLNFKDRDSILREAGCATNLCWNNNKILIFPDYTREVQARRRSFEQVKQKLRAMQLPYLFLFPARLKVIMADKTFFFDAPVVAWDWLTEEGVRSRMGPSAVGAPAGEGPRPRLVPRRGRRRTRSRRGEKKGANDPLGRDPDSEAGHRPGGTDAGVLDIHSPERTSAKDDLSQSPILG</sequence>
<dbReference type="AlphaFoldDB" id="A0AAV7REH1"/>
<feature type="region of interest" description="Disordered" evidence="1">
    <location>
        <begin position="130"/>
        <end position="212"/>
    </location>
</feature>
<reference evidence="2" key="1">
    <citation type="journal article" date="2022" name="bioRxiv">
        <title>Sequencing and chromosome-scale assembly of the giantPleurodeles waltlgenome.</title>
        <authorList>
            <person name="Brown T."/>
            <person name="Elewa A."/>
            <person name="Iarovenko S."/>
            <person name="Subramanian E."/>
            <person name="Araus A.J."/>
            <person name="Petzold A."/>
            <person name="Susuki M."/>
            <person name="Suzuki K.-i.T."/>
            <person name="Hayashi T."/>
            <person name="Toyoda A."/>
            <person name="Oliveira C."/>
            <person name="Osipova E."/>
            <person name="Leigh N.D."/>
            <person name="Simon A."/>
            <person name="Yun M.H."/>
        </authorList>
    </citation>
    <scope>NUCLEOTIDE SEQUENCE</scope>
    <source>
        <strain evidence="2">20211129_DDA</strain>
        <tissue evidence="2">Liver</tissue>
    </source>
</reference>
<comment type="caution">
    <text evidence="2">The sequence shown here is derived from an EMBL/GenBank/DDBJ whole genome shotgun (WGS) entry which is preliminary data.</text>
</comment>
<feature type="compositionally biased region" description="Basic and acidic residues" evidence="1">
    <location>
        <begin position="194"/>
        <end position="205"/>
    </location>
</feature>
<protein>
    <submittedName>
        <fullName evidence="2">Uncharacterized protein</fullName>
    </submittedName>
</protein>
<keyword evidence="3" id="KW-1185">Reference proteome</keyword>
<proteinExistence type="predicted"/>
<dbReference type="Gene3D" id="3.30.250.20">
    <property type="entry name" value="L1 transposable element, C-terminal domain"/>
    <property type="match status" value="1"/>
</dbReference>
<dbReference type="EMBL" id="JANPWB010000009">
    <property type="protein sequence ID" value="KAJ1151199.1"/>
    <property type="molecule type" value="Genomic_DNA"/>
</dbReference>
<accession>A0AAV7REH1</accession>
<dbReference type="InterPro" id="IPR042566">
    <property type="entry name" value="L1_C"/>
</dbReference>
<feature type="compositionally biased region" description="Basic and acidic residues" evidence="1">
    <location>
        <begin position="164"/>
        <end position="181"/>
    </location>
</feature>
<evidence type="ECO:0000256" key="1">
    <source>
        <dbReference type="SAM" id="MobiDB-lite"/>
    </source>
</evidence>
<name>A0AAV7REH1_PLEWA</name>
<evidence type="ECO:0000313" key="2">
    <source>
        <dbReference type="EMBL" id="KAJ1151199.1"/>
    </source>
</evidence>
<feature type="compositionally biased region" description="Basic residues" evidence="1">
    <location>
        <begin position="148"/>
        <end position="163"/>
    </location>
</feature>
<dbReference type="Proteomes" id="UP001066276">
    <property type="component" value="Chromosome 5"/>
</dbReference>
<gene>
    <name evidence="2" type="ORF">NDU88_003986</name>
</gene>